<dbReference type="PANTHER" id="PTHR30408:SF12">
    <property type="entry name" value="TYPE I RESTRICTION ENZYME MJAVIII SPECIFICITY SUBUNIT"/>
    <property type="match status" value="1"/>
</dbReference>
<evidence type="ECO:0000256" key="1">
    <source>
        <dbReference type="ARBA" id="ARBA00010923"/>
    </source>
</evidence>
<feature type="domain" description="Type I restriction modification DNA specificity" evidence="4">
    <location>
        <begin position="229"/>
        <end position="392"/>
    </location>
</feature>
<dbReference type="InterPro" id="IPR052021">
    <property type="entry name" value="Type-I_RS_S_subunit"/>
</dbReference>
<evidence type="ECO:0000256" key="2">
    <source>
        <dbReference type="ARBA" id="ARBA00022747"/>
    </source>
</evidence>
<evidence type="ECO:0000313" key="5">
    <source>
        <dbReference type="EMBL" id="QDQ11251.1"/>
    </source>
</evidence>
<dbReference type="Gene3D" id="3.90.220.20">
    <property type="entry name" value="DNA methylase specificity domains"/>
    <property type="match status" value="2"/>
</dbReference>
<dbReference type="SUPFAM" id="SSF116734">
    <property type="entry name" value="DNA methylase specificity domain"/>
    <property type="match status" value="2"/>
</dbReference>
<name>A0A516R6H8_STRST</name>
<gene>
    <name evidence="5" type="ORF">FH965_12200</name>
</gene>
<comment type="similarity">
    <text evidence="1">Belongs to the type-I restriction system S methylase family.</text>
</comment>
<dbReference type="AlphaFoldDB" id="A0A516R6H8"/>
<evidence type="ECO:0000313" key="6">
    <source>
        <dbReference type="Proteomes" id="UP000316806"/>
    </source>
</evidence>
<keyword evidence="2" id="KW-0680">Restriction system</keyword>
<dbReference type="GO" id="GO:0009307">
    <property type="term" value="P:DNA restriction-modification system"/>
    <property type="evidence" value="ECO:0007669"/>
    <property type="project" value="UniProtKB-KW"/>
</dbReference>
<dbReference type="Proteomes" id="UP000316806">
    <property type="component" value="Chromosome"/>
</dbReference>
<dbReference type="CDD" id="cd17253">
    <property type="entry name" value="RMtype1_S_Eco933I-TRD2-CR2_like"/>
    <property type="match status" value="1"/>
</dbReference>
<proteinExistence type="inferred from homology"/>
<evidence type="ECO:0000256" key="3">
    <source>
        <dbReference type="ARBA" id="ARBA00023125"/>
    </source>
</evidence>
<dbReference type="GO" id="GO:0003677">
    <property type="term" value="F:DNA binding"/>
    <property type="evidence" value="ECO:0007669"/>
    <property type="project" value="UniProtKB-KW"/>
</dbReference>
<feature type="domain" description="Type I restriction modification DNA specificity" evidence="4">
    <location>
        <begin position="89"/>
        <end position="180"/>
    </location>
</feature>
<sequence length="439" mass="49656">MSNKPPYTYPQFPLRRFVREMTDGPFGSSLTSSHYSDEGARVIRLGNIGSARFKDADTAFIPMSYFQELRRHEVRAGDLLIAGLGDDRHPVGRACIAPDRLGPAIVKADCYRVRLDENRLTHRFAAWALGSSAVADQLSASTRGSTRSRINLEVAREIRLPLPPVEQQHRIADFLDAETYRIDAILALRERQISLIGEAAITRAFDAVAGRDVKGDRKDSGLRWLGTVPSDWRITAVTHLFEVELGKMLNQERTTGVYLRPYLRVANVQWDEIDVQDLAMMDFPPDEQQRYKLSKGDLLVCEGGSWPGRAAVWDGQVEEIYYQKALHRIRARCADLSRWLYYCLLVAEKLRVFAVQGNSSTMTHLTREQLRPQRFPFPDVATQKAAVERLDRAAARDRSVKCLLQKQQNVMVERRQALITAAVTGQIDVSTASGREIEE</sequence>
<protein>
    <recommendedName>
        <fullName evidence="4">Type I restriction modification DNA specificity domain-containing protein</fullName>
    </recommendedName>
</protein>
<reference evidence="5 6" key="1">
    <citation type="journal article" date="2019" name="J. Ind. Microbiol. Biotechnol.">
        <title>The complete genomic sequence of Streptomyces spectabilis NRRL-2792 and identification of secondary metabolite biosynthetic gene clusters.</title>
        <authorList>
            <person name="Sinha A."/>
            <person name="Phillips-Salemka S."/>
            <person name="Niraula T.A."/>
            <person name="Short K.A."/>
            <person name="Niraula N.P."/>
        </authorList>
    </citation>
    <scope>NUCLEOTIDE SEQUENCE [LARGE SCALE GENOMIC DNA]</scope>
    <source>
        <strain evidence="5 6">NRRL 2792</strain>
    </source>
</reference>
<keyword evidence="3" id="KW-0238">DNA-binding</keyword>
<dbReference type="Pfam" id="PF01420">
    <property type="entry name" value="Methylase_S"/>
    <property type="match status" value="2"/>
</dbReference>
<accession>A0A516R6H8</accession>
<dbReference type="EMBL" id="CP040916">
    <property type="protein sequence ID" value="QDQ11251.1"/>
    <property type="molecule type" value="Genomic_DNA"/>
</dbReference>
<dbReference type="InterPro" id="IPR044946">
    <property type="entry name" value="Restrct_endonuc_typeI_TRD_sf"/>
</dbReference>
<dbReference type="PANTHER" id="PTHR30408">
    <property type="entry name" value="TYPE-1 RESTRICTION ENZYME ECOKI SPECIFICITY PROTEIN"/>
    <property type="match status" value="1"/>
</dbReference>
<organism evidence="5 6">
    <name type="scientific">Streptomyces spectabilis</name>
    <dbReference type="NCBI Taxonomy" id="68270"/>
    <lineage>
        <taxon>Bacteria</taxon>
        <taxon>Bacillati</taxon>
        <taxon>Actinomycetota</taxon>
        <taxon>Actinomycetes</taxon>
        <taxon>Kitasatosporales</taxon>
        <taxon>Streptomycetaceae</taxon>
        <taxon>Streptomyces</taxon>
    </lineage>
</organism>
<dbReference type="REBASE" id="354522">
    <property type="entry name" value="S.Ssp2792ORF12190P"/>
</dbReference>
<evidence type="ECO:0000259" key="4">
    <source>
        <dbReference type="Pfam" id="PF01420"/>
    </source>
</evidence>
<dbReference type="InterPro" id="IPR000055">
    <property type="entry name" value="Restrct_endonuc_typeI_TRD"/>
</dbReference>